<protein>
    <submittedName>
        <fullName evidence="1">Uncharacterized protein</fullName>
    </submittedName>
</protein>
<proteinExistence type="predicted"/>
<accession>A0ABW8RY44</accession>
<organism evidence="1 2">
    <name type="scientific">Candidatus Clostridium helianthi</name>
    <dbReference type="NCBI Taxonomy" id="3381660"/>
    <lineage>
        <taxon>Bacteria</taxon>
        <taxon>Bacillati</taxon>
        <taxon>Bacillota</taxon>
        <taxon>Clostridia</taxon>
        <taxon>Eubacteriales</taxon>
        <taxon>Clostridiaceae</taxon>
        <taxon>Clostridium</taxon>
    </lineage>
</organism>
<sequence>MIKKHKNNFILISLFLCILVFIFLPINLCPPLLRYASIFSISDSSLNNNNSSKSNYTEKRATLSYDKIIGRDGLYHYRVLFWVPKEVTKFIPYADTGVITDVSFHGPIEKWSVEETNITNSNEKLVFIFVPKTFVYLYGKGFEKVIHLKYM</sequence>
<keyword evidence="2" id="KW-1185">Reference proteome</keyword>
<name>A0ABW8RY44_9CLOT</name>
<evidence type="ECO:0000313" key="1">
    <source>
        <dbReference type="EMBL" id="MFL0163618.1"/>
    </source>
</evidence>
<dbReference type="EMBL" id="JBJIAB010000001">
    <property type="protein sequence ID" value="MFL0163618.1"/>
    <property type="molecule type" value="Genomic_DNA"/>
</dbReference>
<dbReference type="RefSeq" id="WP_103697824.1">
    <property type="nucleotide sequence ID" value="NZ_JBJIAB010000001.1"/>
</dbReference>
<evidence type="ECO:0000313" key="2">
    <source>
        <dbReference type="Proteomes" id="UP001623600"/>
    </source>
</evidence>
<dbReference type="Proteomes" id="UP001623600">
    <property type="component" value="Unassembled WGS sequence"/>
</dbReference>
<comment type="caution">
    <text evidence="1">The sequence shown here is derived from an EMBL/GenBank/DDBJ whole genome shotgun (WGS) entry which is preliminary data.</text>
</comment>
<reference evidence="1 2" key="1">
    <citation type="submission" date="2024-11" db="EMBL/GenBank/DDBJ databases">
        <authorList>
            <person name="Heng Y.C."/>
            <person name="Lim A.C.H."/>
            <person name="Lee J.K.Y."/>
            <person name="Kittelmann S."/>
        </authorList>
    </citation>
    <scope>NUCLEOTIDE SEQUENCE [LARGE SCALE GENOMIC DNA]</scope>
    <source>
        <strain evidence="1 2">WILCCON 0112</strain>
    </source>
</reference>
<gene>
    <name evidence="1" type="ORF">ACJDTP_00895</name>
</gene>